<evidence type="ECO:0000256" key="2">
    <source>
        <dbReference type="ARBA" id="ARBA00022448"/>
    </source>
</evidence>
<evidence type="ECO:0000256" key="7">
    <source>
        <dbReference type="ARBA" id="ARBA00023010"/>
    </source>
</evidence>
<keyword evidence="3 9" id="KW-1003">Cell membrane</keyword>
<reference evidence="10 11" key="1">
    <citation type="submission" date="2023-07" db="EMBL/GenBank/DDBJ databases">
        <title>Sorghum-associated microbial communities from plants grown in Nebraska, USA.</title>
        <authorList>
            <person name="Schachtman D."/>
        </authorList>
    </citation>
    <scope>NUCLEOTIDE SEQUENCE [LARGE SCALE GENOMIC DNA]</scope>
    <source>
        <strain evidence="10 11">BE248</strain>
    </source>
</reference>
<evidence type="ECO:0000313" key="10">
    <source>
        <dbReference type="EMBL" id="MDR7087824.1"/>
    </source>
</evidence>
<evidence type="ECO:0000256" key="1">
    <source>
        <dbReference type="ARBA" id="ARBA00004370"/>
    </source>
</evidence>
<evidence type="ECO:0000256" key="5">
    <source>
        <dbReference type="ARBA" id="ARBA00022927"/>
    </source>
</evidence>
<dbReference type="PANTHER" id="PTHR33910:SF1">
    <property type="entry name" value="PROTEIN TRANSLOCASE SUBUNIT SECE"/>
    <property type="match status" value="1"/>
</dbReference>
<dbReference type="PANTHER" id="PTHR33910">
    <property type="entry name" value="PROTEIN TRANSLOCASE SUBUNIT SECE"/>
    <property type="match status" value="1"/>
</dbReference>
<keyword evidence="11" id="KW-1185">Reference proteome</keyword>
<keyword evidence="5 9" id="KW-0653">Protein transport</keyword>
<comment type="function">
    <text evidence="9">Essential subunit of the Sec protein translocation channel SecYEG. Clamps together the 2 halves of SecY. May contact the channel plug during translocation.</text>
</comment>
<dbReference type="Gene3D" id="1.20.5.1030">
    <property type="entry name" value="Preprotein translocase secy subunit"/>
    <property type="match status" value="1"/>
</dbReference>
<keyword evidence="2 9" id="KW-0813">Transport</keyword>
<proteinExistence type="inferred from homology"/>
<evidence type="ECO:0000256" key="4">
    <source>
        <dbReference type="ARBA" id="ARBA00022692"/>
    </source>
</evidence>
<evidence type="ECO:0000313" key="11">
    <source>
        <dbReference type="Proteomes" id="UP001257739"/>
    </source>
</evidence>
<comment type="similarity">
    <text evidence="9">Belongs to the SecE/SEC61-gamma family.</text>
</comment>
<dbReference type="PROSITE" id="PS01067">
    <property type="entry name" value="SECE_SEC61G"/>
    <property type="match status" value="1"/>
</dbReference>
<comment type="caution">
    <text evidence="10">The sequence shown here is derived from an EMBL/GenBank/DDBJ whole genome shotgun (WGS) entry which is preliminary data.</text>
</comment>
<organism evidence="10 11">
    <name type="scientific">Aeromicrobium panaciterrae</name>
    <dbReference type="NCBI Taxonomy" id="363861"/>
    <lineage>
        <taxon>Bacteria</taxon>
        <taxon>Bacillati</taxon>
        <taxon>Actinomycetota</taxon>
        <taxon>Actinomycetes</taxon>
        <taxon>Propionibacteriales</taxon>
        <taxon>Nocardioidaceae</taxon>
        <taxon>Aeromicrobium</taxon>
    </lineage>
</organism>
<name>A0ABU1URL2_9ACTN</name>
<evidence type="ECO:0000256" key="3">
    <source>
        <dbReference type="ARBA" id="ARBA00022475"/>
    </source>
</evidence>
<dbReference type="NCBIfam" id="TIGR00964">
    <property type="entry name" value="secE_bact"/>
    <property type="match status" value="1"/>
</dbReference>
<dbReference type="EMBL" id="JAVDWH010000001">
    <property type="protein sequence ID" value="MDR7087824.1"/>
    <property type="molecule type" value="Genomic_DNA"/>
</dbReference>
<dbReference type="HAMAP" id="MF_00422">
    <property type="entry name" value="SecE"/>
    <property type="match status" value="1"/>
</dbReference>
<keyword evidence="8 9" id="KW-0472">Membrane</keyword>
<dbReference type="InterPro" id="IPR005807">
    <property type="entry name" value="SecE_bac"/>
</dbReference>
<comment type="subcellular location">
    <subcellularLocation>
        <location evidence="9">Cell membrane</location>
        <topology evidence="9">Single-pass membrane protein</topology>
    </subcellularLocation>
    <subcellularLocation>
        <location evidence="1">Membrane</location>
    </subcellularLocation>
</comment>
<dbReference type="InterPro" id="IPR038379">
    <property type="entry name" value="SecE_sf"/>
</dbReference>
<evidence type="ECO:0000256" key="9">
    <source>
        <dbReference type="HAMAP-Rule" id="MF_00422"/>
    </source>
</evidence>
<protein>
    <recommendedName>
        <fullName evidence="9">Protein translocase subunit SecE</fullName>
    </recommendedName>
</protein>
<keyword evidence="6 9" id="KW-1133">Transmembrane helix</keyword>
<dbReference type="Proteomes" id="UP001257739">
    <property type="component" value="Unassembled WGS sequence"/>
</dbReference>
<keyword evidence="4 9" id="KW-0812">Transmembrane</keyword>
<sequence length="72" mass="8286">MSERHEVTGKSGRTSPTTFYRQVIAELKKVVWPTRPQVVNYFWVVLVFVLVMMAIVAGLDFGFGKAMFWIFA</sequence>
<evidence type="ECO:0000256" key="6">
    <source>
        <dbReference type="ARBA" id="ARBA00022989"/>
    </source>
</evidence>
<dbReference type="RefSeq" id="WP_309971926.1">
    <property type="nucleotide sequence ID" value="NZ_JAVDWH010000001.1"/>
</dbReference>
<gene>
    <name evidence="9" type="primary">secE</name>
    <name evidence="10" type="ORF">J2X11_002663</name>
</gene>
<accession>A0ABU1URL2</accession>
<evidence type="ECO:0000256" key="8">
    <source>
        <dbReference type="ARBA" id="ARBA00023136"/>
    </source>
</evidence>
<dbReference type="Pfam" id="PF00584">
    <property type="entry name" value="SecE"/>
    <property type="match status" value="1"/>
</dbReference>
<feature type="transmembrane region" description="Helical" evidence="9">
    <location>
        <begin position="41"/>
        <end position="63"/>
    </location>
</feature>
<comment type="subunit">
    <text evidence="9">Component of the Sec protein translocase complex. Heterotrimer consisting of SecY, SecE and SecG subunits. The heterotrimers can form oligomers, although 1 heterotrimer is thought to be able to translocate proteins. Interacts with the ribosome. Interacts with SecDF, and other proteins may be involved. Interacts with SecA.</text>
</comment>
<keyword evidence="7 9" id="KW-0811">Translocation</keyword>
<dbReference type="InterPro" id="IPR001901">
    <property type="entry name" value="Translocase_SecE/Sec61-g"/>
</dbReference>